<sequence length="307" mass="34491">MKYFNATLRRSSGLTPKDFLHDVHCCGEDHESARQAVEDQNPGFYCQRLEAFNIAVVANDENVAHEWIRRVLAFCNPYMPRGETYAGNLNFQSLTADEAITASDFDEIHVLDCSELSTLHWQSFSDLTSCIVNLHHRQSLQPVFYPRFRNFLWCTEDDACAFWGSLYSVIGSRGALSLSWAAYARLASGYGIWRGKVIQCTDPTVAMRLLVQGLAHQKTGLTVLIIAAPQSFTMGDLVKVDDAVTEGSPMERKILLTVWPTGTRQRFGLSLLWFSPEWPSANSVTLTIPSRTAHTLTQISDLKPKDH</sequence>
<dbReference type="HOGENOM" id="CLU_1007839_0_0_6"/>
<proteinExistence type="predicted"/>
<dbReference type="OrthoDB" id="6916131at2"/>
<name>A0A010TBK8_PSEFL</name>
<accession>A0A010TBK8</accession>
<dbReference type="EMBL" id="AFOY02000010">
    <property type="protein sequence ID" value="EXF94662.1"/>
    <property type="molecule type" value="Genomic_DNA"/>
</dbReference>
<dbReference type="AlphaFoldDB" id="A0A010TBK8"/>
<organism evidence="1 2">
    <name type="scientific">Pseudomonas fluorescens HK44</name>
    <dbReference type="NCBI Taxonomy" id="1042209"/>
    <lineage>
        <taxon>Bacteria</taxon>
        <taxon>Pseudomonadati</taxon>
        <taxon>Pseudomonadota</taxon>
        <taxon>Gammaproteobacteria</taxon>
        <taxon>Pseudomonadales</taxon>
        <taxon>Pseudomonadaceae</taxon>
        <taxon>Pseudomonas</taxon>
    </lineage>
</organism>
<comment type="caution">
    <text evidence="1">The sequence shown here is derived from an EMBL/GenBank/DDBJ whole genome shotgun (WGS) entry which is preliminary data.</text>
</comment>
<reference evidence="1 2" key="1">
    <citation type="journal article" date="2011" name="J. Bacteriol.">
        <title>Draft genome sequence of the polycyclic aromatic hydrocarbon-degrading, genetically engineered bioluminescent bioreporter Pseudomonas fluorescens HK44.</title>
        <authorList>
            <person name="Chauhan A."/>
            <person name="Layton A.C."/>
            <person name="Williams D.E."/>
            <person name="Smartt A.E."/>
            <person name="Ripp S."/>
            <person name="Karpinets T.V."/>
            <person name="Brown S.D."/>
            <person name="Sayler G.S."/>
        </authorList>
    </citation>
    <scope>NUCLEOTIDE SEQUENCE [LARGE SCALE GENOMIC DNA]</scope>
    <source>
        <strain evidence="1 2">HK44</strain>
    </source>
</reference>
<protein>
    <submittedName>
        <fullName evidence="1">Uncharacterized protein</fullName>
    </submittedName>
</protein>
<evidence type="ECO:0000313" key="2">
    <source>
        <dbReference type="Proteomes" id="UP000022611"/>
    </source>
</evidence>
<dbReference type="RefSeq" id="WP_019692626.1">
    <property type="nucleotide sequence ID" value="NZ_AFOY02000010.1"/>
</dbReference>
<dbReference type="PATRIC" id="fig|1042209.11.peg.2635"/>
<gene>
    <name evidence="1" type="ORF">HK44_001495</name>
</gene>
<dbReference type="Proteomes" id="UP000022611">
    <property type="component" value="Unassembled WGS sequence"/>
</dbReference>
<evidence type="ECO:0000313" key="1">
    <source>
        <dbReference type="EMBL" id="EXF94662.1"/>
    </source>
</evidence>